<keyword evidence="2" id="KW-1185">Reference proteome</keyword>
<sequence>MTTLPIRRSALLAAAVLGIAGVGLAASAGIAGVTHQEPRPVSTAEAEAWAEDLLALPPAEVCDLAAVVRMCERTLADAPGEPTGDVATEVDLQDDGTAVVTFRGALATGERFHTEINVLRDEAGDVRGVVPVYW</sequence>
<accession>A0A6P0HGT6</accession>
<dbReference type="Proteomes" id="UP000468687">
    <property type="component" value="Unassembled WGS sequence"/>
</dbReference>
<protein>
    <submittedName>
        <fullName evidence="1">Uncharacterized protein</fullName>
    </submittedName>
</protein>
<evidence type="ECO:0000313" key="1">
    <source>
        <dbReference type="EMBL" id="NEN77902.1"/>
    </source>
</evidence>
<dbReference type="EMBL" id="JAAGXA010000003">
    <property type="protein sequence ID" value="NEN77902.1"/>
    <property type="molecule type" value="Genomic_DNA"/>
</dbReference>
<organism evidence="1 2">
    <name type="scientific">Nocardioides zeae</name>
    <dbReference type="NCBI Taxonomy" id="1457234"/>
    <lineage>
        <taxon>Bacteria</taxon>
        <taxon>Bacillati</taxon>
        <taxon>Actinomycetota</taxon>
        <taxon>Actinomycetes</taxon>
        <taxon>Propionibacteriales</taxon>
        <taxon>Nocardioidaceae</taxon>
        <taxon>Nocardioides</taxon>
    </lineage>
</organism>
<name>A0A6P0HGT6_9ACTN</name>
<reference evidence="1 2" key="1">
    <citation type="journal article" date="2014" name="Int. J. Syst. Evol. Microbiol.">
        <title>Nocardioides zeae sp. nov., isolated from the stem of Zea mays.</title>
        <authorList>
            <person name="Glaeser S.P."/>
            <person name="McInroy J.A."/>
            <person name="Busse H.J."/>
            <person name="Kampfer P."/>
        </authorList>
    </citation>
    <scope>NUCLEOTIDE SEQUENCE [LARGE SCALE GENOMIC DNA]</scope>
    <source>
        <strain evidence="1 2">JCM 30728</strain>
    </source>
</reference>
<evidence type="ECO:0000313" key="2">
    <source>
        <dbReference type="Proteomes" id="UP000468687"/>
    </source>
</evidence>
<dbReference type="AlphaFoldDB" id="A0A6P0HGT6"/>
<comment type="caution">
    <text evidence="1">The sequence shown here is derived from an EMBL/GenBank/DDBJ whole genome shotgun (WGS) entry which is preliminary data.</text>
</comment>
<gene>
    <name evidence="1" type="ORF">G3T38_06395</name>
</gene>
<proteinExistence type="predicted"/>
<dbReference type="RefSeq" id="WP_163771024.1">
    <property type="nucleotide sequence ID" value="NZ_JAAGXA010000003.1"/>
</dbReference>